<protein>
    <submittedName>
        <fullName evidence="1">Uncharacterized protein</fullName>
    </submittedName>
</protein>
<evidence type="ECO:0000313" key="2">
    <source>
        <dbReference type="Proteomes" id="UP000178490"/>
    </source>
</evidence>
<name>A0A1F6P0Z5_9BACT</name>
<reference evidence="1 2" key="1">
    <citation type="journal article" date="2016" name="Nat. Commun.">
        <title>Thousands of microbial genomes shed light on interconnected biogeochemical processes in an aquifer system.</title>
        <authorList>
            <person name="Anantharaman K."/>
            <person name="Brown C.T."/>
            <person name="Hug L.A."/>
            <person name="Sharon I."/>
            <person name="Castelle C.J."/>
            <person name="Probst A.J."/>
            <person name="Thomas B.C."/>
            <person name="Singh A."/>
            <person name="Wilkins M.J."/>
            <person name="Karaoz U."/>
            <person name="Brodie E.L."/>
            <person name="Williams K.H."/>
            <person name="Hubbard S.S."/>
            <person name="Banfield J.F."/>
        </authorList>
    </citation>
    <scope>NUCLEOTIDE SEQUENCE [LARGE SCALE GENOMIC DNA]</scope>
</reference>
<proteinExistence type="predicted"/>
<evidence type="ECO:0000313" key="1">
    <source>
        <dbReference type="EMBL" id="OGH89827.1"/>
    </source>
</evidence>
<organism evidence="1 2">
    <name type="scientific">Candidatus Magasanikbacteria bacterium RIFOXYD2_FULL_36_9</name>
    <dbReference type="NCBI Taxonomy" id="1798707"/>
    <lineage>
        <taxon>Bacteria</taxon>
        <taxon>Candidatus Magasanikiibacteriota</taxon>
    </lineage>
</organism>
<sequence>MKKGVKVTTVPEKEEGKIGCCSYKCSSVAVMVTTHRWDGEKAVPIFESELTAPAEALRTGQPVVVGVRN</sequence>
<comment type="caution">
    <text evidence="1">The sequence shown here is derived from an EMBL/GenBank/DDBJ whole genome shotgun (WGS) entry which is preliminary data.</text>
</comment>
<dbReference type="EMBL" id="MFRC01000023">
    <property type="protein sequence ID" value="OGH89827.1"/>
    <property type="molecule type" value="Genomic_DNA"/>
</dbReference>
<accession>A0A1F6P0Z5</accession>
<gene>
    <name evidence="1" type="ORF">A2537_02285</name>
</gene>
<dbReference type="Proteomes" id="UP000178490">
    <property type="component" value="Unassembled WGS sequence"/>
</dbReference>
<dbReference type="AlphaFoldDB" id="A0A1F6P0Z5"/>